<dbReference type="InterPro" id="IPR018163">
    <property type="entry name" value="Thr/Ala-tRNA-synth_IIc_edit"/>
</dbReference>
<evidence type="ECO:0000313" key="2">
    <source>
        <dbReference type="EMBL" id="QHI72547.1"/>
    </source>
</evidence>
<keyword evidence="3" id="KW-1185">Reference proteome</keyword>
<dbReference type="Gene3D" id="3.30.980.10">
    <property type="entry name" value="Threonyl-trna Synthetase, Chain A, domain 2"/>
    <property type="match status" value="1"/>
</dbReference>
<evidence type="ECO:0000313" key="3">
    <source>
        <dbReference type="Proteomes" id="UP000463883"/>
    </source>
</evidence>
<organism evidence="2 3">
    <name type="scientific">Aminipila terrae</name>
    <dbReference type="NCBI Taxonomy" id="2697030"/>
    <lineage>
        <taxon>Bacteria</taxon>
        <taxon>Bacillati</taxon>
        <taxon>Bacillota</taxon>
        <taxon>Clostridia</taxon>
        <taxon>Peptostreptococcales</taxon>
        <taxon>Anaerovoracaceae</taxon>
        <taxon>Aminipila</taxon>
    </lineage>
</organism>
<feature type="domain" description="Threonyl/alanyl tRNA synthetase SAD" evidence="1">
    <location>
        <begin position="69"/>
        <end position="115"/>
    </location>
</feature>
<dbReference type="EMBL" id="CP047591">
    <property type="protein sequence ID" value="QHI72547.1"/>
    <property type="molecule type" value="Genomic_DNA"/>
</dbReference>
<name>A0A6P1MF54_9FIRM</name>
<accession>A0A6P1MF54</accession>
<dbReference type="Pfam" id="PF07973">
    <property type="entry name" value="tRNA_SAD"/>
    <property type="match status" value="1"/>
</dbReference>
<reference evidence="2 3" key="1">
    <citation type="submission" date="2020-01" db="EMBL/GenBank/DDBJ databases">
        <title>Genomic analysis of Aminipila sp. CBA3637.</title>
        <authorList>
            <person name="Kim Y.B."/>
            <person name="Roh S.W."/>
        </authorList>
    </citation>
    <scope>NUCLEOTIDE SEQUENCE [LARGE SCALE GENOMIC DNA]</scope>
    <source>
        <strain evidence="2 3">CBA3637</strain>
    </source>
</reference>
<dbReference type="SUPFAM" id="SSF55186">
    <property type="entry name" value="ThrRS/AlaRS common domain"/>
    <property type="match status" value="1"/>
</dbReference>
<evidence type="ECO:0000259" key="1">
    <source>
        <dbReference type="SMART" id="SM00863"/>
    </source>
</evidence>
<dbReference type="AlphaFoldDB" id="A0A6P1MF54"/>
<dbReference type="Gene3D" id="3.10.310.40">
    <property type="match status" value="1"/>
</dbReference>
<dbReference type="InterPro" id="IPR012947">
    <property type="entry name" value="tRNA_SAD"/>
</dbReference>
<dbReference type="GO" id="GO:0004812">
    <property type="term" value="F:aminoacyl-tRNA ligase activity"/>
    <property type="evidence" value="ECO:0007669"/>
    <property type="project" value="InterPro"/>
</dbReference>
<sequence length="288" mass="32211">MGEDYMTIDISLEAMPEIKTLTWEMAKEAEYFANQVIWSDAPVIMRHFKTQAEAADLPLRKPLAIDEDITIVCVGDVNNPADCVACCGTHPGSAGQVGLIKILKVENYKGMFRIYCEAGRRAMEIFDSYHEILTTLNNKYSAGSKDLLDKMSGQEEKNKAVRNELYVLKQSVIKERIFALTAYLESLNAISDQDAVITKEYNDMKIDDLLNIGRAMIPYLTKVLAIICRTDNTVLLFSNGKIDCGKLVKDNAAIYQGKGGGNNTSARAIFSKDEFIDTFIDLLNKHLR</sequence>
<dbReference type="Proteomes" id="UP000463883">
    <property type="component" value="Chromosome"/>
</dbReference>
<dbReference type="KEGG" id="amic:Ami3637_09185"/>
<gene>
    <name evidence="2" type="ORF">Ami3637_09185</name>
</gene>
<dbReference type="RefSeq" id="WP_162362315.1">
    <property type="nucleotide sequence ID" value="NZ_CP047591.1"/>
</dbReference>
<protein>
    <recommendedName>
        <fullName evidence="1">Threonyl/alanyl tRNA synthetase SAD domain-containing protein</fullName>
    </recommendedName>
</protein>
<dbReference type="GO" id="GO:0005524">
    <property type="term" value="F:ATP binding"/>
    <property type="evidence" value="ECO:0007669"/>
    <property type="project" value="InterPro"/>
</dbReference>
<proteinExistence type="predicted"/>
<dbReference type="SMART" id="SM00863">
    <property type="entry name" value="tRNA_SAD"/>
    <property type="match status" value="1"/>
</dbReference>
<dbReference type="GO" id="GO:0043039">
    <property type="term" value="P:tRNA aminoacylation"/>
    <property type="evidence" value="ECO:0007669"/>
    <property type="project" value="InterPro"/>
</dbReference>